<dbReference type="Pfam" id="PF12796">
    <property type="entry name" value="Ank_2"/>
    <property type="match status" value="1"/>
</dbReference>
<dbReference type="PANTHER" id="PTHR22677">
    <property type="entry name" value="ANKYRIN REPEAT DOMAIN-CONTAINING PROTEIN 60"/>
    <property type="match status" value="1"/>
</dbReference>
<evidence type="ECO:0000256" key="2">
    <source>
        <dbReference type="SAM" id="Coils"/>
    </source>
</evidence>
<dbReference type="CDD" id="cd17039">
    <property type="entry name" value="Ubl_ubiquitin_like"/>
    <property type="match status" value="1"/>
</dbReference>
<evidence type="ECO:0000259" key="4">
    <source>
        <dbReference type="PROSITE" id="PS50053"/>
    </source>
</evidence>
<dbReference type="Gene3D" id="1.25.40.20">
    <property type="entry name" value="Ankyrin repeat-containing domain"/>
    <property type="match status" value="1"/>
</dbReference>
<feature type="region of interest" description="Disordered" evidence="3">
    <location>
        <begin position="916"/>
        <end position="937"/>
    </location>
</feature>
<dbReference type="AlphaFoldDB" id="A0A7M5V6I6"/>
<feature type="coiled-coil region" evidence="2">
    <location>
        <begin position="251"/>
        <end position="296"/>
    </location>
</feature>
<dbReference type="PROSITE" id="PS50297">
    <property type="entry name" value="ANK_REP_REGION"/>
    <property type="match status" value="1"/>
</dbReference>
<feature type="region of interest" description="Disordered" evidence="3">
    <location>
        <begin position="736"/>
        <end position="783"/>
    </location>
</feature>
<sequence length="1130" mass="130333">MKTKSPPNLSSPATTLDDLPIRIFVHCPNENIVTFNQIKQHSTINEIKSQLELRTGILAELQSLYFSNVKLEDGRSLREKHIKNGSVLRIKVKERSLQQIYTTSCQGNISEVFQLGVEYIDDDSSSDDIDPEDKNSIPNHVKAWNSFVPLRAFQALFAACYSGHLDLLTKLVDHAAANIGMLTKNRHSLLHVAAFNGHLPCVSFLLSKGANPKLVDLDGMSALSLAAMNGHLKVEKHLWLFNWNMEIMTGYQEHQQNMMRLEKRELSEKEKDLLEMKETAKKYKNQYNRAKKEKNEGLTLPSILTDQMKNMKIDFNNINKSDNSVRLPDIQNQKKSNEKRKTKKKQKNEDLPATGHESQTVTPLNINPQQPRHTLPAQRTNHSRTISAPAPIIANGMPQLTKYSRSSAKSLININSSSQTLNTKNAPTVVLKSTKKQPLNTQFKANSNHLAAHQNLQNRYGNSMTNLSVNGENGFHRSDSNIHQNRTLIKQSEYSPNFVSTDNRSYAKARFARVRTDYSPSADRPPKQDVSPNPQIKKVIVKTNSDRLNNEYSVSLRSEKDQNDGYKIPSTKYVAHDMKTSDSRKQTAQATKTKEGCGKIYSDPERKESTEVIDAFLDAVINKSKKDLVKSSTAELHTSKDTSDQPNNVTNKSLVKDSTKDLKDKRNLKVRFAETEQNENEKRNEINTDEPINELIARYPELMDTNGEEKMSKVPKLATVMVDSIDLKEGSKTREIITTDPDGVRFIDVPSKSSQNDGSRRGEKSNDKQGVQIPSQGENETPLQISALSVKDNDGEEAIFESLWQPINSQNTSEVKINGRFVKTFDEWLDEKNQQRKQIEKSSPDVKKEEVSNEEEKNGDTNERMKAYKEWYAAKEKEIKRQKRLEKLSPEPLRRMRTFSSHAVTFEKWLERKRQLPPRSLTPTQQEGKGVDGRPPVRRERIRHGMTFEEWKKWKEGERKQKLKEIAQNYEDSFKELEKERCKELNMRNYELWLERKNEEKKINMALEKTIREQKEESLRRRKLQKYYDPHMKTFEEWLLEKKYDEKFVNEQRKMLRDRDEDENFGDADSASNAIFEIWLTNKFAQEMQREKGKLNHMKYGMNFDHKDNESDGSESETSDYEDDFESDSA</sequence>
<dbReference type="SMART" id="SM00248">
    <property type="entry name" value="ANK"/>
    <property type="match status" value="3"/>
</dbReference>
<dbReference type="SMART" id="SM00213">
    <property type="entry name" value="UBQ"/>
    <property type="match status" value="1"/>
</dbReference>
<dbReference type="EnsemblMetazoa" id="CLYHEMT003211.1">
    <property type="protein sequence ID" value="CLYHEMP003211.1"/>
    <property type="gene ID" value="CLYHEMG003211"/>
</dbReference>
<dbReference type="Proteomes" id="UP000594262">
    <property type="component" value="Unplaced"/>
</dbReference>
<feature type="repeat" description="ANK" evidence="1">
    <location>
        <begin position="185"/>
        <end position="217"/>
    </location>
</feature>
<feature type="compositionally biased region" description="Basic and acidic residues" evidence="3">
    <location>
        <begin position="758"/>
        <end position="767"/>
    </location>
</feature>
<feature type="compositionally biased region" description="Polar residues" evidence="3">
    <location>
        <begin position="644"/>
        <end position="653"/>
    </location>
</feature>
<dbReference type="InterPro" id="IPR002110">
    <property type="entry name" value="Ankyrin_rpt"/>
</dbReference>
<organism evidence="5 6">
    <name type="scientific">Clytia hemisphaerica</name>
    <dbReference type="NCBI Taxonomy" id="252671"/>
    <lineage>
        <taxon>Eukaryota</taxon>
        <taxon>Metazoa</taxon>
        <taxon>Cnidaria</taxon>
        <taxon>Hydrozoa</taxon>
        <taxon>Hydroidolina</taxon>
        <taxon>Leptothecata</taxon>
        <taxon>Obeliida</taxon>
        <taxon>Clytiidae</taxon>
        <taxon>Clytia</taxon>
    </lineage>
</organism>
<feature type="region of interest" description="Disordered" evidence="3">
    <location>
        <begin position="516"/>
        <end position="535"/>
    </location>
</feature>
<feature type="coiled-coil region" evidence="2">
    <location>
        <begin position="960"/>
        <end position="1017"/>
    </location>
</feature>
<feature type="region of interest" description="Disordered" evidence="3">
    <location>
        <begin position="633"/>
        <end position="662"/>
    </location>
</feature>
<feature type="region of interest" description="Disordered" evidence="3">
    <location>
        <begin position="834"/>
        <end position="862"/>
    </location>
</feature>
<feature type="region of interest" description="Disordered" evidence="3">
    <location>
        <begin position="316"/>
        <end position="379"/>
    </location>
</feature>
<dbReference type="InterPro" id="IPR036770">
    <property type="entry name" value="Ankyrin_rpt-contain_sf"/>
</dbReference>
<evidence type="ECO:0000256" key="1">
    <source>
        <dbReference type="PROSITE-ProRule" id="PRU00023"/>
    </source>
</evidence>
<dbReference type="OrthoDB" id="10258888at2759"/>
<reference evidence="5" key="1">
    <citation type="submission" date="2021-01" db="UniProtKB">
        <authorList>
            <consortium name="EnsemblMetazoa"/>
        </authorList>
    </citation>
    <scope>IDENTIFICATION</scope>
</reference>
<feature type="compositionally biased region" description="Basic and acidic residues" evidence="3">
    <location>
        <begin position="592"/>
        <end position="603"/>
    </location>
</feature>
<feature type="compositionally biased region" description="Polar residues" evidence="3">
    <location>
        <begin position="356"/>
        <end position="379"/>
    </location>
</feature>
<evidence type="ECO:0000256" key="3">
    <source>
        <dbReference type="SAM" id="MobiDB-lite"/>
    </source>
</evidence>
<dbReference type="InterPro" id="IPR029071">
    <property type="entry name" value="Ubiquitin-like_domsf"/>
</dbReference>
<feature type="region of interest" description="Disordered" evidence="3">
    <location>
        <begin position="577"/>
        <end position="603"/>
    </location>
</feature>
<keyword evidence="6" id="KW-1185">Reference proteome</keyword>
<feature type="compositionally biased region" description="Polar residues" evidence="3">
    <location>
        <begin position="768"/>
        <end position="783"/>
    </location>
</feature>
<dbReference type="Gene3D" id="3.10.20.90">
    <property type="entry name" value="Phosphatidylinositol 3-kinase Catalytic Subunit, Chain A, domain 1"/>
    <property type="match status" value="1"/>
</dbReference>
<protein>
    <recommendedName>
        <fullName evidence="4">Ubiquitin-like domain-containing protein</fullName>
    </recommendedName>
</protein>
<dbReference type="RefSeq" id="XP_066927073.1">
    <property type="nucleotide sequence ID" value="XM_067070972.1"/>
</dbReference>
<evidence type="ECO:0000313" key="5">
    <source>
        <dbReference type="EnsemblMetazoa" id="CLYHEMP003211.1"/>
    </source>
</evidence>
<keyword evidence="2" id="KW-0175">Coiled coil</keyword>
<feature type="compositionally biased region" description="Acidic residues" evidence="3">
    <location>
        <begin position="1111"/>
        <end position="1130"/>
    </location>
</feature>
<feature type="compositionally biased region" description="Basic and acidic residues" evidence="3">
    <location>
        <begin position="736"/>
        <end position="745"/>
    </location>
</feature>
<dbReference type="Pfam" id="PF00240">
    <property type="entry name" value="ubiquitin"/>
    <property type="match status" value="1"/>
</dbReference>
<accession>A0A7M5V6I6</accession>
<proteinExistence type="predicted"/>
<dbReference type="SUPFAM" id="SSF48403">
    <property type="entry name" value="Ankyrin repeat"/>
    <property type="match status" value="1"/>
</dbReference>
<feature type="region of interest" description="Disordered" evidence="3">
    <location>
        <begin position="1099"/>
        <end position="1130"/>
    </location>
</feature>
<dbReference type="InterPro" id="IPR039323">
    <property type="entry name" value="ANKRD_45/46/60"/>
</dbReference>
<feature type="domain" description="Ubiquitin-like" evidence="4">
    <location>
        <begin position="21"/>
        <end position="97"/>
    </location>
</feature>
<keyword evidence="1" id="KW-0040">ANK repeat</keyword>
<dbReference type="PROSITE" id="PS50088">
    <property type="entry name" value="ANK_REPEAT"/>
    <property type="match status" value="1"/>
</dbReference>
<dbReference type="SUPFAM" id="SSF54236">
    <property type="entry name" value="Ubiquitin-like"/>
    <property type="match status" value="1"/>
</dbReference>
<feature type="compositionally biased region" description="Basic residues" evidence="3">
    <location>
        <begin position="337"/>
        <end position="346"/>
    </location>
</feature>
<dbReference type="PANTHER" id="PTHR22677:SF4">
    <property type="entry name" value="USHER SYNDROME TYPE-1G PROTEIN-LIKE PROTEIN"/>
    <property type="match status" value="1"/>
</dbReference>
<dbReference type="PROSITE" id="PS50053">
    <property type="entry name" value="UBIQUITIN_2"/>
    <property type="match status" value="1"/>
</dbReference>
<dbReference type="InterPro" id="IPR000626">
    <property type="entry name" value="Ubiquitin-like_dom"/>
</dbReference>
<name>A0A7M5V6I6_9CNID</name>
<evidence type="ECO:0000313" key="6">
    <source>
        <dbReference type="Proteomes" id="UP000594262"/>
    </source>
</evidence>
<dbReference type="GeneID" id="136814426"/>